<dbReference type="Proteomes" id="UP000823775">
    <property type="component" value="Unassembled WGS sequence"/>
</dbReference>
<reference evidence="2 3" key="1">
    <citation type="journal article" date="2021" name="BMC Genomics">
        <title>Datura genome reveals duplications of psychoactive alkaloid biosynthetic genes and high mutation rate following tissue culture.</title>
        <authorList>
            <person name="Rajewski A."/>
            <person name="Carter-House D."/>
            <person name="Stajich J."/>
            <person name="Litt A."/>
        </authorList>
    </citation>
    <scope>NUCLEOTIDE SEQUENCE [LARGE SCALE GENOMIC DNA]</scope>
    <source>
        <strain evidence="2">AR-01</strain>
    </source>
</reference>
<proteinExistence type="predicted"/>
<feature type="compositionally biased region" description="Basic and acidic residues" evidence="1">
    <location>
        <begin position="72"/>
        <end position="88"/>
    </location>
</feature>
<gene>
    <name evidence="2" type="ORF">HAX54_007546</name>
</gene>
<dbReference type="EMBL" id="JACEIK010001388">
    <property type="protein sequence ID" value="MCD7468977.1"/>
    <property type="molecule type" value="Genomic_DNA"/>
</dbReference>
<sequence>MNFFASDLHLLRIKILHGDVSRRLITKERGNEDGATAAGLLEKLSVEDKKSEERSERKLGRQNQGSGMVIRRKAEDEDAEKKDESASA</sequence>
<comment type="caution">
    <text evidence="2">The sequence shown here is derived from an EMBL/GenBank/DDBJ whole genome shotgun (WGS) entry which is preliminary data.</text>
</comment>
<keyword evidence="3" id="KW-1185">Reference proteome</keyword>
<accession>A0ABS8TEM5</accession>
<protein>
    <submittedName>
        <fullName evidence="2">Uncharacterized protein</fullName>
    </submittedName>
</protein>
<feature type="compositionally biased region" description="Basic and acidic residues" evidence="1">
    <location>
        <begin position="44"/>
        <end position="59"/>
    </location>
</feature>
<feature type="region of interest" description="Disordered" evidence="1">
    <location>
        <begin position="36"/>
        <end position="88"/>
    </location>
</feature>
<evidence type="ECO:0000313" key="2">
    <source>
        <dbReference type="EMBL" id="MCD7468977.1"/>
    </source>
</evidence>
<evidence type="ECO:0000256" key="1">
    <source>
        <dbReference type="SAM" id="MobiDB-lite"/>
    </source>
</evidence>
<evidence type="ECO:0000313" key="3">
    <source>
        <dbReference type="Proteomes" id="UP000823775"/>
    </source>
</evidence>
<organism evidence="2 3">
    <name type="scientific">Datura stramonium</name>
    <name type="common">Jimsonweed</name>
    <name type="synonym">Common thornapple</name>
    <dbReference type="NCBI Taxonomy" id="4076"/>
    <lineage>
        <taxon>Eukaryota</taxon>
        <taxon>Viridiplantae</taxon>
        <taxon>Streptophyta</taxon>
        <taxon>Embryophyta</taxon>
        <taxon>Tracheophyta</taxon>
        <taxon>Spermatophyta</taxon>
        <taxon>Magnoliopsida</taxon>
        <taxon>eudicotyledons</taxon>
        <taxon>Gunneridae</taxon>
        <taxon>Pentapetalae</taxon>
        <taxon>asterids</taxon>
        <taxon>lamiids</taxon>
        <taxon>Solanales</taxon>
        <taxon>Solanaceae</taxon>
        <taxon>Solanoideae</taxon>
        <taxon>Datureae</taxon>
        <taxon>Datura</taxon>
    </lineage>
</organism>
<name>A0ABS8TEM5_DATST</name>